<dbReference type="PANTHER" id="PTHR35797">
    <property type="entry name" value="PROTEASE-RELATED"/>
    <property type="match status" value="1"/>
</dbReference>
<dbReference type="InterPro" id="IPR042150">
    <property type="entry name" value="MmRce1-like"/>
</dbReference>
<feature type="transmembrane region" description="Helical" evidence="1">
    <location>
        <begin position="265"/>
        <end position="283"/>
    </location>
</feature>
<sequence length="296" mass="32910">MTSTPTVAQRNRWQALVLRYPLTSFFTLAMGISWLVWTPYILSLDGFGILHFRYSDFLISNQLTAILPGAYLGPLAAAFTVTAITEGRDGLRRWRRRLFQVRAGIWWYVLALVGVPAAIFMGTLAMDGAEDALRIPSVSVLAVYVPMLVLQFFTTGLAEEPGWRDFALTRLQQRHRPMVATTILGILWTIWHLPLFLTPWGGPDAGPEAIGRFFLLTMAISFVITLVFNKARQSVPLIMVLHANVNNFISVAWSQFFPGGPPDWFWGPTLGLSLLAVIVILATRGKLGFSANATQA</sequence>
<keyword evidence="1" id="KW-0472">Membrane</keyword>
<dbReference type="GO" id="GO:0006508">
    <property type="term" value="P:proteolysis"/>
    <property type="evidence" value="ECO:0007669"/>
    <property type="project" value="UniProtKB-KW"/>
</dbReference>
<keyword evidence="3" id="KW-0645">Protease</keyword>
<dbReference type="AlphaFoldDB" id="A0A1W2FVV1"/>
<protein>
    <submittedName>
        <fullName evidence="3">CAAX protease self-immunity</fullName>
    </submittedName>
</protein>
<feature type="transmembrane region" description="Helical" evidence="1">
    <location>
        <begin position="209"/>
        <end position="228"/>
    </location>
</feature>
<dbReference type="InterPro" id="IPR003675">
    <property type="entry name" value="Rce1/LyrA-like_dom"/>
</dbReference>
<organism evidence="3 4">
    <name type="scientific">Kibdelosporangium aridum</name>
    <dbReference type="NCBI Taxonomy" id="2030"/>
    <lineage>
        <taxon>Bacteria</taxon>
        <taxon>Bacillati</taxon>
        <taxon>Actinomycetota</taxon>
        <taxon>Actinomycetes</taxon>
        <taxon>Pseudonocardiales</taxon>
        <taxon>Pseudonocardiaceae</taxon>
        <taxon>Kibdelosporangium</taxon>
    </lineage>
</organism>
<feature type="transmembrane region" description="Helical" evidence="1">
    <location>
        <begin position="105"/>
        <end position="126"/>
    </location>
</feature>
<dbReference type="GO" id="GO:0080120">
    <property type="term" value="P:CAAX-box protein maturation"/>
    <property type="evidence" value="ECO:0007669"/>
    <property type="project" value="UniProtKB-ARBA"/>
</dbReference>
<dbReference type="Pfam" id="PF02517">
    <property type="entry name" value="Rce1-like"/>
    <property type="match status" value="1"/>
</dbReference>
<keyword evidence="4" id="KW-1185">Reference proteome</keyword>
<gene>
    <name evidence="3" type="ORF">SAMN05661093_09599</name>
</gene>
<accession>A0A1W2FVV1</accession>
<feature type="transmembrane region" description="Helical" evidence="1">
    <location>
        <begin position="235"/>
        <end position="253"/>
    </location>
</feature>
<dbReference type="OrthoDB" id="3693644at2"/>
<evidence type="ECO:0000313" key="4">
    <source>
        <dbReference type="Proteomes" id="UP000192674"/>
    </source>
</evidence>
<evidence type="ECO:0000259" key="2">
    <source>
        <dbReference type="Pfam" id="PF02517"/>
    </source>
</evidence>
<evidence type="ECO:0000256" key="1">
    <source>
        <dbReference type="SAM" id="Phobius"/>
    </source>
</evidence>
<dbReference type="GO" id="GO:0004175">
    <property type="term" value="F:endopeptidase activity"/>
    <property type="evidence" value="ECO:0007669"/>
    <property type="project" value="UniProtKB-ARBA"/>
</dbReference>
<name>A0A1W2FVV1_KIBAR</name>
<evidence type="ECO:0000313" key="3">
    <source>
        <dbReference type="EMBL" id="SMD26021.1"/>
    </source>
</evidence>
<feature type="transmembrane region" description="Helical" evidence="1">
    <location>
        <begin position="62"/>
        <end position="84"/>
    </location>
</feature>
<reference evidence="3 4" key="1">
    <citation type="submission" date="2017-04" db="EMBL/GenBank/DDBJ databases">
        <authorList>
            <person name="Afonso C.L."/>
            <person name="Miller P.J."/>
            <person name="Scott M.A."/>
            <person name="Spackman E."/>
            <person name="Goraichik I."/>
            <person name="Dimitrov K.M."/>
            <person name="Suarez D.L."/>
            <person name="Swayne D.E."/>
        </authorList>
    </citation>
    <scope>NUCLEOTIDE SEQUENCE [LARGE SCALE GENOMIC DNA]</scope>
    <source>
        <strain evidence="3 4">DSM 43828</strain>
    </source>
</reference>
<feature type="transmembrane region" description="Helical" evidence="1">
    <location>
        <begin position="138"/>
        <end position="158"/>
    </location>
</feature>
<dbReference type="EMBL" id="FWXV01000012">
    <property type="protein sequence ID" value="SMD26021.1"/>
    <property type="molecule type" value="Genomic_DNA"/>
</dbReference>
<feature type="transmembrane region" description="Helical" evidence="1">
    <location>
        <begin position="20"/>
        <end position="42"/>
    </location>
</feature>
<feature type="transmembrane region" description="Helical" evidence="1">
    <location>
        <begin position="178"/>
        <end position="197"/>
    </location>
</feature>
<keyword evidence="1" id="KW-0812">Transmembrane</keyword>
<dbReference type="RefSeq" id="WP_084433806.1">
    <property type="nucleotide sequence ID" value="NZ_FWXV01000012.1"/>
</dbReference>
<dbReference type="PANTHER" id="PTHR35797:SF1">
    <property type="entry name" value="PROTEASE"/>
    <property type="match status" value="1"/>
</dbReference>
<feature type="domain" description="CAAX prenyl protease 2/Lysostaphin resistance protein A-like" evidence="2">
    <location>
        <begin position="144"/>
        <end position="246"/>
    </location>
</feature>
<proteinExistence type="predicted"/>
<keyword evidence="3" id="KW-0378">Hydrolase</keyword>
<keyword evidence="1" id="KW-1133">Transmembrane helix</keyword>
<dbReference type="Proteomes" id="UP000192674">
    <property type="component" value="Unassembled WGS sequence"/>
</dbReference>